<proteinExistence type="predicted"/>
<dbReference type="AlphaFoldDB" id="A0AAC8VJJ3"/>
<keyword evidence="1" id="KW-0121">Carboxypeptidase</keyword>
<name>A0AAC8VJJ3_PISSA</name>
<protein>
    <submittedName>
        <fullName evidence="1">D-alanyl-D-alanine carboxypeptidase</fullName>
    </submittedName>
</protein>
<gene>
    <name evidence="1" type="ORF">KU39_2383</name>
</gene>
<dbReference type="EMBL" id="CP012508">
    <property type="protein sequence ID" value="ALB23561.1"/>
    <property type="molecule type" value="Genomic_DNA"/>
</dbReference>
<evidence type="ECO:0000313" key="2">
    <source>
        <dbReference type="Proteomes" id="UP000029558"/>
    </source>
</evidence>
<dbReference type="GO" id="GO:0004180">
    <property type="term" value="F:carboxypeptidase activity"/>
    <property type="evidence" value="ECO:0007669"/>
    <property type="project" value="UniProtKB-KW"/>
</dbReference>
<keyword evidence="1" id="KW-0378">Hydrolase</keyword>
<accession>A0AAC8VJJ3</accession>
<evidence type="ECO:0000313" key="1">
    <source>
        <dbReference type="EMBL" id="ALB23561.1"/>
    </source>
</evidence>
<keyword evidence="1" id="KW-0645">Protease</keyword>
<dbReference type="RefSeq" id="WP_146619455.1">
    <property type="nucleotide sequence ID" value="NZ_CP012508.1"/>
</dbReference>
<dbReference type="Proteomes" id="UP000029558">
    <property type="component" value="Chromosome"/>
</dbReference>
<reference evidence="1 2" key="1">
    <citation type="journal article" date="2014" name="Genome Announc.">
        <title>Comparative Genome Analysis of Two Isolates of the Fish Pathogen Piscirickettsia salmonis from Different Hosts Reveals Major Differences in Virulence-Associated Secretion Systems.</title>
        <authorList>
            <person name="Bohle H."/>
            <person name="Henriquez P."/>
            <person name="Grothusen H."/>
            <person name="Navas E."/>
            <person name="Sandoval A."/>
            <person name="Bustamante F."/>
            <person name="Bustos P."/>
            <person name="Mancilla M."/>
        </authorList>
    </citation>
    <scope>NUCLEOTIDE SEQUENCE [LARGE SCALE GENOMIC DNA]</scope>
    <source>
        <strain evidence="2">B1-32597</strain>
    </source>
</reference>
<sequence length="85" mass="9472">MSNSRLIDYGYRSFGKDCLSGYVAVKRVFKNGQDYAIGTETACPMDLYASKVESIGIIPSLDSKKKMLEKILNIDEEIALSMQLV</sequence>
<organism evidence="1 2">
    <name type="scientific">Piscirickettsia salmonis</name>
    <dbReference type="NCBI Taxonomy" id="1238"/>
    <lineage>
        <taxon>Bacteria</taxon>
        <taxon>Pseudomonadati</taxon>
        <taxon>Pseudomonadota</taxon>
        <taxon>Gammaproteobacteria</taxon>
        <taxon>Thiotrichales</taxon>
        <taxon>Piscirickettsiaceae</taxon>
        <taxon>Piscirickettsia</taxon>
    </lineage>
</organism>